<dbReference type="GeneID" id="19163929"/>
<feature type="compositionally biased region" description="Basic residues" evidence="1">
    <location>
        <begin position="127"/>
        <end position="136"/>
    </location>
</feature>
<gene>
    <name evidence="2" type="ORF">A1O1_09084</name>
</gene>
<dbReference type="Proteomes" id="UP000019484">
    <property type="component" value="Unassembled WGS sequence"/>
</dbReference>
<sequence>MSSEKPGPTTSTGKEASALELDPQSQPDFRRKRRYTIGKSRQSADDSPIVDYGQCIKPAAEFSAPGPSVTITRSSSRHRRKSVTTGSIIDTQTEVECPDTGKANISVTSLGEATTSTASSPPANTRRGSRSRRSTRRYPPSSWKNNMGTDTVLTPLRGDGPLGPLDGQHSATRSADVPGHDARPAERSALGTNARSVDPEPSLNSRMVLKSPTTMVSSFVVKTASQPIPKGQYPHSEAAIQEARNDNIPHHPTASYSAPVLIRSRRRRLSDTSSYSKPTSSPEFRGHEQPSPSPLLSAAPQTKDLPLPDPEIAYAHTYHFTNCPHTSPPMSRPLNVQPILVQYHDDLLAYPPYHLRELQDESMARPPDIYIIEGSCSPCDSTSRREAESAILDTYAHNTDGLSDQLSRLKLDIESTSSLSLESVSTSTSSGPATNGTGTSSSSCSSKSKRSIGLSPGQILAIADIENQLNSMVKLRDRQVTSVWKGFTSRWGPATLGIHHDSDQDRGRRRTRDMSLSLNTDSNTEATTKTTTYTPENSVISHEKAQSRRRSVGRVRTSTVTSTTATSSRVTTTVTTSNNSSQTVSSMSSQQRTGRDRRTSTSSSNGPRERYSDGTRQVILSSSVDGVKSDGRMVVDWIRPELSAAGGRKRASNNSHSRNRGQKGMSIAKETQS</sequence>
<feature type="compositionally biased region" description="Polar residues" evidence="1">
    <location>
        <begin position="143"/>
        <end position="152"/>
    </location>
</feature>
<feature type="compositionally biased region" description="Low complexity" evidence="1">
    <location>
        <begin position="113"/>
        <end position="126"/>
    </location>
</feature>
<evidence type="ECO:0000313" key="2">
    <source>
        <dbReference type="EMBL" id="EXJ78682.1"/>
    </source>
</evidence>
<dbReference type="EMBL" id="AMWN01000011">
    <property type="protein sequence ID" value="EXJ78682.1"/>
    <property type="molecule type" value="Genomic_DNA"/>
</dbReference>
<feature type="region of interest" description="Disordered" evidence="1">
    <location>
        <begin position="1"/>
        <end position="209"/>
    </location>
</feature>
<feature type="compositionally biased region" description="Polar residues" evidence="1">
    <location>
        <begin position="614"/>
        <end position="624"/>
    </location>
</feature>
<feature type="compositionally biased region" description="Low complexity" evidence="1">
    <location>
        <begin position="554"/>
        <end position="592"/>
    </location>
</feature>
<feature type="compositionally biased region" description="Polar residues" evidence="1">
    <location>
        <begin position="103"/>
        <end position="112"/>
    </location>
</feature>
<feature type="compositionally biased region" description="Polar residues" evidence="1">
    <location>
        <begin position="1"/>
        <end position="14"/>
    </location>
</feature>
<dbReference type="AlphaFoldDB" id="W9XDY2"/>
<feature type="region of interest" description="Disordered" evidence="1">
    <location>
        <begin position="246"/>
        <end position="309"/>
    </location>
</feature>
<feature type="compositionally biased region" description="Low complexity" evidence="1">
    <location>
        <begin position="520"/>
        <end position="534"/>
    </location>
</feature>
<feature type="compositionally biased region" description="Polar residues" evidence="1">
    <location>
        <begin position="83"/>
        <end position="94"/>
    </location>
</feature>
<feature type="region of interest" description="Disordered" evidence="1">
    <location>
        <begin position="640"/>
        <end position="673"/>
    </location>
</feature>
<feature type="compositionally biased region" description="Low complexity" evidence="1">
    <location>
        <begin position="271"/>
        <end position="282"/>
    </location>
</feature>
<feature type="compositionally biased region" description="Low complexity" evidence="1">
    <location>
        <begin position="158"/>
        <end position="167"/>
    </location>
</feature>
<organism evidence="2 3">
    <name type="scientific">Capronia coronata CBS 617.96</name>
    <dbReference type="NCBI Taxonomy" id="1182541"/>
    <lineage>
        <taxon>Eukaryota</taxon>
        <taxon>Fungi</taxon>
        <taxon>Dikarya</taxon>
        <taxon>Ascomycota</taxon>
        <taxon>Pezizomycotina</taxon>
        <taxon>Eurotiomycetes</taxon>
        <taxon>Chaetothyriomycetidae</taxon>
        <taxon>Chaetothyriales</taxon>
        <taxon>Herpotrichiellaceae</taxon>
        <taxon>Capronia</taxon>
    </lineage>
</organism>
<keyword evidence="3" id="KW-1185">Reference proteome</keyword>
<reference evidence="2 3" key="1">
    <citation type="submission" date="2013-03" db="EMBL/GenBank/DDBJ databases">
        <title>The Genome Sequence of Capronia coronata CBS 617.96.</title>
        <authorList>
            <consortium name="The Broad Institute Genomics Platform"/>
            <person name="Cuomo C."/>
            <person name="de Hoog S."/>
            <person name="Gorbushina A."/>
            <person name="Walker B."/>
            <person name="Young S.K."/>
            <person name="Zeng Q."/>
            <person name="Gargeya S."/>
            <person name="Fitzgerald M."/>
            <person name="Haas B."/>
            <person name="Abouelleil A."/>
            <person name="Allen A.W."/>
            <person name="Alvarado L."/>
            <person name="Arachchi H.M."/>
            <person name="Berlin A.M."/>
            <person name="Chapman S.B."/>
            <person name="Gainer-Dewar J."/>
            <person name="Goldberg J."/>
            <person name="Griggs A."/>
            <person name="Gujja S."/>
            <person name="Hansen M."/>
            <person name="Howarth C."/>
            <person name="Imamovic A."/>
            <person name="Ireland A."/>
            <person name="Larimer J."/>
            <person name="McCowan C."/>
            <person name="Murphy C."/>
            <person name="Pearson M."/>
            <person name="Poon T.W."/>
            <person name="Priest M."/>
            <person name="Roberts A."/>
            <person name="Saif S."/>
            <person name="Shea T."/>
            <person name="Sisk P."/>
            <person name="Sykes S."/>
            <person name="Wortman J."/>
            <person name="Nusbaum C."/>
            <person name="Birren B."/>
        </authorList>
    </citation>
    <scope>NUCLEOTIDE SEQUENCE [LARGE SCALE GENOMIC DNA]</scope>
    <source>
        <strain evidence="2 3">CBS 617.96</strain>
    </source>
</reference>
<evidence type="ECO:0000256" key="1">
    <source>
        <dbReference type="SAM" id="MobiDB-lite"/>
    </source>
</evidence>
<dbReference type="RefSeq" id="XP_007728130.1">
    <property type="nucleotide sequence ID" value="XM_007729940.1"/>
</dbReference>
<feature type="compositionally biased region" description="Basic residues" evidence="1">
    <location>
        <begin position="647"/>
        <end position="661"/>
    </location>
</feature>
<comment type="caution">
    <text evidence="2">The sequence shown here is derived from an EMBL/GenBank/DDBJ whole genome shotgun (WGS) entry which is preliminary data.</text>
</comment>
<dbReference type="eggNOG" id="ENOG502R9JB">
    <property type="taxonomic scope" value="Eukaryota"/>
</dbReference>
<proteinExistence type="predicted"/>
<dbReference type="HOGENOM" id="CLU_028344_0_0_1"/>
<dbReference type="OrthoDB" id="4120541at2759"/>
<name>W9XDY2_9EURO</name>
<feature type="region of interest" description="Disordered" evidence="1">
    <location>
        <begin position="420"/>
        <end position="451"/>
    </location>
</feature>
<evidence type="ECO:0000313" key="3">
    <source>
        <dbReference type="Proteomes" id="UP000019484"/>
    </source>
</evidence>
<accession>W9XDY2</accession>
<protein>
    <submittedName>
        <fullName evidence="2">Uncharacterized protein</fullName>
    </submittedName>
</protein>
<feature type="region of interest" description="Disordered" evidence="1">
    <location>
        <begin position="494"/>
        <end position="624"/>
    </location>
</feature>